<dbReference type="GO" id="GO:0016846">
    <property type="term" value="F:carbon-sulfur lyase activity"/>
    <property type="evidence" value="ECO:0007669"/>
    <property type="project" value="InterPro"/>
</dbReference>
<keyword evidence="3" id="KW-0862">Zinc</keyword>
<dbReference type="GO" id="GO:0046872">
    <property type="term" value="F:metal ion binding"/>
    <property type="evidence" value="ECO:0007669"/>
    <property type="project" value="UniProtKB-KW"/>
</dbReference>
<name>A0A4Z0M5J3_9GAMM</name>
<evidence type="ECO:0000256" key="2">
    <source>
        <dbReference type="ARBA" id="ARBA00022723"/>
    </source>
</evidence>
<organism evidence="5 6">
    <name type="scientific">Mangrovimicrobium sediminis</name>
    <dbReference type="NCBI Taxonomy" id="2562682"/>
    <lineage>
        <taxon>Bacteria</taxon>
        <taxon>Pseudomonadati</taxon>
        <taxon>Pseudomonadota</taxon>
        <taxon>Gammaproteobacteria</taxon>
        <taxon>Cellvibrionales</taxon>
        <taxon>Halieaceae</taxon>
        <taxon>Mangrovimicrobium</taxon>
    </lineage>
</organism>
<keyword evidence="2" id="KW-0479">Metal-binding</keyword>
<dbReference type="Proteomes" id="UP000298050">
    <property type="component" value="Unassembled WGS sequence"/>
</dbReference>
<feature type="domain" description="CENP-V/GFA" evidence="4">
    <location>
        <begin position="3"/>
        <end position="119"/>
    </location>
</feature>
<proteinExistence type="inferred from homology"/>
<accession>A0A4Z0M5J3</accession>
<protein>
    <recommendedName>
        <fullName evidence="4">CENP-V/GFA domain-containing protein</fullName>
    </recommendedName>
</protein>
<dbReference type="SUPFAM" id="SSF51316">
    <property type="entry name" value="Mss4-like"/>
    <property type="match status" value="1"/>
</dbReference>
<gene>
    <name evidence="5" type="ORF">E4634_05040</name>
</gene>
<evidence type="ECO:0000313" key="6">
    <source>
        <dbReference type="Proteomes" id="UP000298050"/>
    </source>
</evidence>
<evidence type="ECO:0000259" key="4">
    <source>
        <dbReference type="PROSITE" id="PS51891"/>
    </source>
</evidence>
<sequence length="136" mass="14858">MSIRGQCRCGNLQLDWHCVDLSCTPRACQCDYCREHGTTWVSKSATRVEVRVHRPALHNVVRQGSGSADFHECAHCGQVLLVTATIDGVVYGALNAALLDNPAAPPARALDYAGQDAADKLARWQQNWCYPVCFAG</sequence>
<evidence type="ECO:0000313" key="5">
    <source>
        <dbReference type="EMBL" id="TGD74575.1"/>
    </source>
</evidence>
<dbReference type="InterPro" id="IPR011057">
    <property type="entry name" value="Mss4-like_sf"/>
</dbReference>
<keyword evidence="6" id="KW-1185">Reference proteome</keyword>
<dbReference type="OrthoDB" id="9805575at2"/>
<evidence type="ECO:0000256" key="3">
    <source>
        <dbReference type="ARBA" id="ARBA00022833"/>
    </source>
</evidence>
<dbReference type="EMBL" id="SRLE01000005">
    <property type="protein sequence ID" value="TGD74575.1"/>
    <property type="molecule type" value="Genomic_DNA"/>
</dbReference>
<dbReference type="Gene3D" id="2.170.150.70">
    <property type="match status" value="1"/>
</dbReference>
<comment type="caution">
    <text evidence="5">The sequence shown here is derived from an EMBL/GenBank/DDBJ whole genome shotgun (WGS) entry which is preliminary data.</text>
</comment>
<evidence type="ECO:0000256" key="1">
    <source>
        <dbReference type="ARBA" id="ARBA00005495"/>
    </source>
</evidence>
<dbReference type="AlphaFoldDB" id="A0A4Z0M5J3"/>
<comment type="similarity">
    <text evidence="1">Belongs to the Gfa family.</text>
</comment>
<reference evidence="5 6" key="1">
    <citation type="submission" date="2019-04" db="EMBL/GenBank/DDBJ databases">
        <title>Taxonomy of novel Haliea sp. from mangrove soil of West Coast of India.</title>
        <authorList>
            <person name="Verma A."/>
            <person name="Kumar P."/>
            <person name="Krishnamurthi S."/>
        </authorList>
    </citation>
    <scope>NUCLEOTIDE SEQUENCE [LARGE SCALE GENOMIC DNA]</scope>
    <source>
        <strain evidence="5 6">SAOS-164</strain>
    </source>
</reference>
<dbReference type="PROSITE" id="PS51891">
    <property type="entry name" value="CENP_V_GFA"/>
    <property type="match status" value="1"/>
</dbReference>
<dbReference type="InterPro" id="IPR006913">
    <property type="entry name" value="CENP-V/GFA"/>
</dbReference>
<dbReference type="RefSeq" id="WP_135441533.1">
    <property type="nucleotide sequence ID" value="NZ_SRLE01000005.1"/>
</dbReference>